<gene>
    <name evidence="2" type="ORF">M514_15846</name>
</gene>
<name>A0A085NRP8_9BILA</name>
<proteinExistence type="predicted"/>
<dbReference type="AlphaFoldDB" id="A0A085NRP8"/>
<evidence type="ECO:0000313" key="2">
    <source>
        <dbReference type="EMBL" id="KFD72144.1"/>
    </source>
</evidence>
<organism evidence="2">
    <name type="scientific">Trichuris suis</name>
    <name type="common">pig whipworm</name>
    <dbReference type="NCBI Taxonomy" id="68888"/>
    <lineage>
        <taxon>Eukaryota</taxon>
        <taxon>Metazoa</taxon>
        <taxon>Ecdysozoa</taxon>
        <taxon>Nematoda</taxon>
        <taxon>Enoplea</taxon>
        <taxon>Dorylaimia</taxon>
        <taxon>Trichinellida</taxon>
        <taxon>Trichuridae</taxon>
        <taxon>Trichuris</taxon>
    </lineage>
</organism>
<keyword evidence="1" id="KW-0812">Transmembrane</keyword>
<evidence type="ECO:0000256" key="1">
    <source>
        <dbReference type="SAM" id="Phobius"/>
    </source>
</evidence>
<accession>A0A085NRP8</accession>
<protein>
    <submittedName>
        <fullName evidence="2">Uncharacterized protein</fullName>
    </submittedName>
</protein>
<keyword evidence="1" id="KW-0472">Membrane</keyword>
<feature type="transmembrane region" description="Helical" evidence="1">
    <location>
        <begin position="24"/>
        <end position="44"/>
    </location>
</feature>
<keyword evidence="1" id="KW-1133">Transmembrane helix</keyword>
<dbReference type="EMBL" id="KL367479">
    <property type="protein sequence ID" value="KFD72144.1"/>
    <property type="molecule type" value="Genomic_DNA"/>
</dbReference>
<reference evidence="2" key="1">
    <citation type="journal article" date="2014" name="Nat. Genet.">
        <title>Genome and transcriptome of the porcine whipworm Trichuris suis.</title>
        <authorList>
            <person name="Jex A.R."/>
            <person name="Nejsum P."/>
            <person name="Schwarz E.M."/>
            <person name="Hu L."/>
            <person name="Young N.D."/>
            <person name="Hall R.S."/>
            <person name="Korhonen P.K."/>
            <person name="Liao S."/>
            <person name="Thamsborg S."/>
            <person name="Xia J."/>
            <person name="Xu P."/>
            <person name="Wang S."/>
            <person name="Scheerlinck J.P."/>
            <person name="Hofmann A."/>
            <person name="Sternberg P.W."/>
            <person name="Wang J."/>
            <person name="Gasser R.B."/>
        </authorList>
    </citation>
    <scope>NUCLEOTIDE SEQUENCE [LARGE SCALE GENOMIC DNA]</scope>
    <source>
        <strain evidence="2">DCEP-RM93F</strain>
    </source>
</reference>
<sequence length="62" mass="6631">MITEADGGCMTKLLRKCMQVIESSAADIGSVVVLLLAALLLGTARETNRFHSTKEVEPIGLQ</sequence>
<dbReference type="Proteomes" id="UP000030758">
    <property type="component" value="Unassembled WGS sequence"/>
</dbReference>